<protein>
    <submittedName>
        <fullName evidence="3">Uncharacterized protein</fullName>
    </submittedName>
</protein>
<dbReference type="WBParaSite" id="PSAMB.scaffold2426size23323.g17754.t1">
    <property type="protein sequence ID" value="PSAMB.scaffold2426size23323.g17754.t1"/>
    <property type="gene ID" value="PSAMB.scaffold2426size23323.g17754"/>
</dbReference>
<evidence type="ECO:0000256" key="1">
    <source>
        <dbReference type="SAM" id="MobiDB-lite"/>
    </source>
</evidence>
<feature type="compositionally biased region" description="Gly residues" evidence="1">
    <location>
        <begin position="1"/>
        <end position="12"/>
    </location>
</feature>
<feature type="region of interest" description="Disordered" evidence="1">
    <location>
        <begin position="73"/>
        <end position="96"/>
    </location>
</feature>
<sequence>MLVAGGGGGGGSSDDVRTKRLGTINSSPGVYLLGWERATIELIGRAVPIDPYDPPIDKARTRRPQPVVGFAAMGQMGKSERGAAEEETARPDATSAAVGGSLLHLPQFLLRSDCEATDWKRRGLLAF</sequence>
<organism evidence="2 3">
    <name type="scientific">Plectus sambesii</name>
    <dbReference type="NCBI Taxonomy" id="2011161"/>
    <lineage>
        <taxon>Eukaryota</taxon>
        <taxon>Metazoa</taxon>
        <taxon>Ecdysozoa</taxon>
        <taxon>Nematoda</taxon>
        <taxon>Chromadorea</taxon>
        <taxon>Plectida</taxon>
        <taxon>Plectina</taxon>
        <taxon>Plectoidea</taxon>
        <taxon>Plectidae</taxon>
        <taxon>Plectus</taxon>
    </lineage>
</organism>
<proteinExistence type="predicted"/>
<accession>A0A914VTA0</accession>
<evidence type="ECO:0000313" key="2">
    <source>
        <dbReference type="Proteomes" id="UP000887566"/>
    </source>
</evidence>
<name>A0A914VTA0_9BILA</name>
<feature type="compositionally biased region" description="Basic and acidic residues" evidence="1">
    <location>
        <begin position="78"/>
        <end position="90"/>
    </location>
</feature>
<dbReference type="AlphaFoldDB" id="A0A914VTA0"/>
<reference evidence="3" key="1">
    <citation type="submission" date="2022-11" db="UniProtKB">
        <authorList>
            <consortium name="WormBaseParasite"/>
        </authorList>
    </citation>
    <scope>IDENTIFICATION</scope>
</reference>
<feature type="region of interest" description="Disordered" evidence="1">
    <location>
        <begin position="1"/>
        <end position="20"/>
    </location>
</feature>
<evidence type="ECO:0000313" key="3">
    <source>
        <dbReference type="WBParaSite" id="PSAMB.scaffold2426size23323.g17754.t1"/>
    </source>
</evidence>
<keyword evidence="2" id="KW-1185">Reference proteome</keyword>
<dbReference type="Proteomes" id="UP000887566">
    <property type="component" value="Unplaced"/>
</dbReference>